<dbReference type="Pfam" id="PF06580">
    <property type="entry name" value="His_kinase"/>
    <property type="match status" value="1"/>
</dbReference>
<evidence type="ECO:0000256" key="1">
    <source>
        <dbReference type="SAM" id="Phobius"/>
    </source>
</evidence>
<evidence type="ECO:0000259" key="2">
    <source>
        <dbReference type="Pfam" id="PF06580"/>
    </source>
</evidence>
<dbReference type="Proteomes" id="UP001145087">
    <property type="component" value="Unassembled WGS sequence"/>
</dbReference>
<feature type="domain" description="Signal transduction histidine kinase internal region" evidence="2">
    <location>
        <begin position="123"/>
        <end position="200"/>
    </location>
</feature>
<keyword evidence="1" id="KW-1133">Transmembrane helix</keyword>
<comment type="caution">
    <text evidence="3">The sequence shown here is derived from an EMBL/GenBank/DDBJ whole genome shotgun (WGS) entry which is preliminary data.</text>
</comment>
<feature type="transmembrane region" description="Helical" evidence="1">
    <location>
        <begin position="35"/>
        <end position="62"/>
    </location>
</feature>
<keyword evidence="3" id="KW-0418">Kinase</keyword>
<organism evidence="3 4">
    <name type="scientific">Draconibacterium aestuarii</name>
    <dbReference type="NCBI Taxonomy" id="2998507"/>
    <lineage>
        <taxon>Bacteria</taxon>
        <taxon>Pseudomonadati</taxon>
        <taxon>Bacteroidota</taxon>
        <taxon>Bacteroidia</taxon>
        <taxon>Marinilabiliales</taxon>
        <taxon>Prolixibacteraceae</taxon>
        <taxon>Draconibacterium</taxon>
    </lineage>
</organism>
<dbReference type="GO" id="GO:0016020">
    <property type="term" value="C:membrane"/>
    <property type="evidence" value="ECO:0007669"/>
    <property type="project" value="InterPro"/>
</dbReference>
<dbReference type="RefSeq" id="WP_343333551.1">
    <property type="nucleotide sequence ID" value="NZ_JAPOHD010000027.1"/>
</dbReference>
<keyword evidence="1" id="KW-0472">Membrane</keyword>
<keyword evidence="3" id="KW-0808">Transferase</keyword>
<evidence type="ECO:0000313" key="4">
    <source>
        <dbReference type="Proteomes" id="UP001145087"/>
    </source>
</evidence>
<sequence>MLVLTFAQLEVFIALGTWFFQSIKSDDPNFIRKMLLRLVLFYLTVLGIAFIMFLALFTYHFIKNGLDFSMYFESFIELNYELKNFFIATIVGFSFGALFFFYSQWTDALKNLQKLREEKLIFQYETLKNQVNPHFLFNSLNSLSSLVKTNPDLSEEFILKLSSVYRYIVENSEKEMVPLASELEFVKNYFDLQKIRDGEKIDIKVEIIDADSMRILPVSLQLLVENAFKHNAATRNNPLEIVIHNEGIDKLVVRNNLQEKTQLKNSSKIGLKNLNERCRLILNREIEIQETVHEFVVKVPVKLK</sequence>
<dbReference type="AlphaFoldDB" id="A0A9X3F606"/>
<keyword evidence="1" id="KW-0812">Transmembrane</keyword>
<name>A0A9X3F606_9BACT</name>
<dbReference type="EMBL" id="JAPOHD010000027">
    <property type="protein sequence ID" value="MCY1721219.1"/>
    <property type="molecule type" value="Genomic_DNA"/>
</dbReference>
<reference evidence="3" key="1">
    <citation type="submission" date="2022-11" db="EMBL/GenBank/DDBJ databases">
        <title>Marilongibacter aestuarii gen. nov., sp. nov., isolated from tidal flat sediment.</title>
        <authorList>
            <person name="Jiayan W."/>
        </authorList>
    </citation>
    <scope>NUCLEOTIDE SEQUENCE</scope>
    <source>
        <strain evidence="3">Z1-6</strain>
    </source>
</reference>
<gene>
    <name evidence="3" type="ORF">OU798_12750</name>
</gene>
<proteinExistence type="predicted"/>
<dbReference type="InterPro" id="IPR010559">
    <property type="entry name" value="Sig_transdc_His_kin_internal"/>
</dbReference>
<protein>
    <submittedName>
        <fullName evidence="3">Histidine kinase</fullName>
    </submittedName>
</protein>
<evidence type="ECO:0000313" key="3">
    <source>
        <dbReference type="EMBL" id="MCY1721219.1"/>
    </source>
</evidence>
<dbReference type="Gene3D" id="3.30.565.10">
    <property type="entry name" value="Histidine kinase-like ATPase, C-terminal domain"/>
    <property type="match status" value="1"/>
</dbReference>
<keyword evidence="4" id="KW-1185">Reference proteome</keyword>
<dbReference type="InterPro" id="IPR050640">
    <property type="entry name" value="Bact_2-comp_sensor_kinase"/>
</dbReference>
<dbReference type="PANTHER" id="PTHR34220">
    <property type="entry name" value="SENSOR HISTIDINE KINASE YPDA"/>
    <property type="match status" value="1"/>
</dbReference>
<dbReference type="GO" id="GO:0000155">
    <property type="term" value="F:phosphorelay sensor kinase activity"/>
    <property type="evidence" value="ECO:0007669"/>
    <property type="project" value="InterPro"/>
</dbReference>
<dbReference type="InterPro" id="IPR036890">
    <property type="entry name" value="HATPase_C_sf"/>
</dbReference>
<feature type="transmembrane region" description="Helical" evidence="1">
    <location>
        <begin position="82"/>
        <end position="102"/>
    </location>
</feature>
<dbReference type="PANTHER" id="PTHR34220:SF7">
    <property type="entry name" value="SENSOR HISTIDINE KINASE YPDA"/>
    <property type="match status" value="1"/>
</dbReference>
<accession>A0A9X3F606</accession>